<evidence type="ECO:0000313" key="3">
    <source>
        <dbReference type="Proteomes" id="UP000289886"/>
    </source>
</evidence>
<evidence type="ECO:0000313" key="2">
    <source>
        <dbReference type="EMBL" id="RXM32165.1"/>
    </source>
</evidence>
<evidence type="ECO:0000256" key="1">
    <source>
        <dbReference type="SAM" id="MobiDB-lite"/>
    </source>
</evidence>
<feature type="region of interest" description="Disordered" evidence="1">
    <location>
        <begin position="158"/>
        <end position="210"/>
    </location>
</feature>
<feature type="compositionally biased region" description="Polar residues" evidence="1">
    <location>
        <begin position="200"/>
        <end position="210"/>
    </location>
</feature>
<protein>
    <submittedName>
        <fullName evidence="2">Uncharacterized protein</fullName>
    </submittedName>
</protein>
<sequence length="210" mass="22566">MTVDPHGRRTTSRSGMAALTNGWGPTEKAGQLAAALEGEALQALLDLCPDEVAQYKGLTTALECRFGRVEPAVGLRLQLTNHIIGPGEKLGILAADVRYLAQRRYHTFPPATQENLAAEAFVRGLTPTALRQQVRLAAPTSLELTVAHAERVEVVLEEGEQDRAAGSERGQSSHGPSRGREGPIQHRRPYLACGAYHPHQGSNHPASSDS</sequence>
<name>A0A444UAG9_ACIRT</name>
<dbReference type="EMBL" id="SCEB01214939">
    <property type="protein sequence ID" value="RXM32165.1"/>
    <property type="molecule type" value="Genomic_DNA"/>
</dbReference>
<dbReference type="PANTHER" id="PTHR45823">
    <property type="entry name" value="T-SNARE COILED-COIL HOMOLOGY DOMAIN-CONTAINING PROTEIN"/>
    <property type="match status" value="1"/>
</dbReference>
<dbReference type="PANTHER" id="PTHR45823:SF1">
    <property type="entry name" value="T-SNARE COILED-COIL HOMOLOGY DOMAIN-CONTAINING PROTEIN"/>
    <property type="match status" value="1"/>
</dbReference>
<proteinExistence type="predicted"/>
<organism evidence="2 3">
    <name type="scientific">Acipenser ruthenus</name>
    <name type="common">Sterlet sturgeon</name>
    <dbReference type="NCBI Taxonomy" id="7906"/>
    <lineage>
        <taxon>Eukaryota</taxon>
        <taxon>Metazoa</taxon>
        <taxon>Chordata</taxon>
        <taxon>Craniata</taxon>
        <taxon>Vertebrata</taxon>
        <taxon>Euteleostomi</taxon>
        <taxon>Actinopterygii</taxon>
        <taxon>Chondrostei</taxon>
        <taxon>Acipenseriformes</taxon>
        <taxon>Acipenseridae</taxon>
        <taxon>Acipenser</taxon>
    </lineage>
</organism>
<dbReference type="Proteomes" id="UP000289886">
    <property type="component" value="Unassembled WGS sequence"/>
</dbReference>
<keyword evidence="3" id="KW-1185">Reference proteome</keyword>
<comment type="caution">
    <text evidence="2">The sequence shown here is derived from an EMBL/GenBank/DDBJ whole genome shotgun (WGS) entry which is preliminary data.</text>
</comment>
<dbReference type="AlphaFoldDB" id="A0A444UAG9"/>
<reference evidence="2 3" key="1">
    <citation type="submission" date="2019-01" db="EMBL/GenBank/DDBJ databases">
        <title>Draft Genome and Complete Hox-Cluster Characterization of the Sterlet Sturgeon (Acipenser ruthenus).</title>
        <authorList>
            <person name="Wei Q."/>
        </authorList>
    </citation>
    <scope>NUCLEOTIDE SEQUENCE [LARGE SCALE GENOMIC DNA]</scope>
    <source>
        <strain evidence="2">WHYD16114868_AA</strain>
        <tissue evidence="2">Blood</tissue>
    </source>
</reference>
<gene>
    <name evidence="2" type="ORF">EOD39_6342</name>
</gene>
<accession>A0A444UAG9</accession>